<keyword evidence="5 8" id="KW-0812">Transmembrane</keyword>
<evidence type="ECO:0000256" key="3">
    <source>
        <dbReference type="ARBA" id="ARBA00022448"/>
    </source>
</evidence>
<feature type="transmembrane region" description="Helical" evidence="8">
    <location>
        <begin position="48"/>
        <end position="69"/>
    </location>
</feature>
<organism evidence="9 10">
    <name type="scientific">Actinobacillus indolicus</name>
    <dbReference type="NCBI Taxonomy" id="51049"/>
    <lineage>
        <taxon>Bacteria</taxon>
        <taxon>Pseudomonadati</taxon>
        <taxon>Pseudomonadota</taxon>
        <taxon>Gammaproteobacteria</taxon>
        <taxon>Pasteurellales</taxon>
        <taxon>Pasteurellaceae</taxon>
        <taxon>Actinobacillus</taxon>
    </lineage>
</organism>
<proteinExistence type="inferred from homology"/>
<evidence type="ECO:0000313" key="9">
    <source>
        <dbReference type="EMBL" id="QBQ62821.1"/>
    </source>
</evidence>
<comment type="similarity">
    <text evidence="2">Belongs to the BCCT transporter (TC 2.A.15) family.</text>
</comment>
<evidence type="ECO:0000256" key="6">
    <source>
        <dbReference type="ARBA" id="ARBA00022989"/>
    </source>
</evidence>
<feature type="transmembrane region" description="Helical" evidence="8">
    <location>
        <begin position="7"/>
        <end position="28"/>
    </location>
</feature>
<gene>
    <name evidence="9" type="ORF">EXH44_00525</name>
</gene>
<dbReference type="NCBIfam" id="TIGR00842">
    <property type="entry name" value="bcct"/>
    <property type="match status" value="1"/>
</dbReference>
<keyword evidence="3" id="KW-0813">Transport</keyword>
<keyword evidence="10" id="KW-1185">Reference proteome</keyword>
<feature type="transmembrane region" description="Helical" evidence="8">
    <location>
        <begin position="222"/>
        <end position="241"/>
    </location>
</feature>
<evidence type="ECO:0000256" key="4">
    <source>
        <dbReference type="ARBA" id="ARBA00022475"/>
    </source>
</evidence>
<feature type="transmembrane region" description="Helical" evidence="8">
    <location>
        <begin position="342"/>
        <end position="367"/>
    </location>
</feature>
<keyword evidence="4" id="KW-1003">Cell membrane</keyword>
<name>A0A4P7CHV8_9PAST</name>
<evidence type="ECO:0000256" key="7">
    <source>
        <dbReference type="ARBA" id="ARBA00023136"/>
    </source>
</evidence>
<feature type="transmembrane region" description="Helical" evidence="8">
    <location>
        <begin position="90"/>
        <end position="113"/>
    </location>
</feature>
<evidence type="ECO:0000256" key="5">
    <source>
        <dbReference type="ARBA" id="ARBA00022692"/>
    </source>
</evidence>
<dbReference type="GO" id="GO:0005886">
    <property type="term" value="C:plasma membrane"/>
    <property type="evidence" value="ECO:0007669"/>
    <property type="project" value="UniProtKB-SubCell"/>
</dbReference>
<evidence type="ECO:0000256" key="1">
    <source>
        <dbReference type="ARBA" id="ARBA00004651"/>
    </source>
</evidence>
<dbReference type="PANTHER" id="PTHR30047">
    <property type="entry name" value="HIGH-AFFINITY CHOLINE TRANSPORT PROTEIN-RELATED"/>
    <property type="match status" value="1"/>
</dbReference>
<dbReference type="PANTHER" id="PTHR30047:SF7">
    <property type="entry name" value="HIGH-AFFINITY CHOLINE TRANSPORT PROTEIN"/>
    <property type="match status" value="1"/>
</dbReference>
<comment type="subcellular location">
    <subcellularLocation>
        <location evidence="1">Cell membrane</location>
        <topology evidence="1">Multi-pass membrane protein</topology>
    </subcellularLocation>
</comment>
<accession>A0A4P7CHV8</accession>
<evidence type="ECO:0000313" key="10">
    <source>
        <dbReference type="Proteomes" id="UP000294444"/>
    </source>
</evidence>
<evidence type="ECO:0000256" key="8">
    <source>
        <dbReference type="SAM" id="Phobius"/>
    </source>
</evidence>
<feature type="transmembrane region" description="Helical" evidence="8">
    <location>
        <begin position="440"/>
        <end position="460"/>
    </location>
</feature>
<dbReference type="InterPro" id="IPR000060">
    <property type="entry name" value="BCCT_transptr"/>
</dbReference>
<keyword evidence="7 8" id="KW-0472">Membrane</keyword>
<evidence type="ECO:0000256" key="2">
    <source>
        <dbReference type="ARBA" id="ARBA00005658"/>
    </source>
</evidence>
<protein>
    <submittedName>
        <fullName evidence="9">BCCT family transporter</fullName>
    </submittedName>
</protein>
<feature type="transmembrane region" description="Helical" evidence="8">
    <location>
        <begin position="312"/>
        <end position="330"/>
    </location>
</feature>
<feature type="transmembrane region" description="Helical" evidence="8">
    <location>
        <begin position="403"/>
        <end position="428"/>
    </location>
</feature>
<feature type="transmembrane region" description="Helical" evidence="8">
    <location>
        <begin position="466"/>
        <end position="486"/>
    </location>
</feature>
<dbReference type="Pfam" id="PF02028">
    <property type="entry name" value="BCCT"/>
    <property type="match status" value="1"/>
</dbReference>
<dbReference type="GO" id="GO:0022857">
    <property type="term" value="F:transmembrane transporter activity"/>
    <property type="evidence" value="ECO:0007669"/>
    <property type="project" value="InterPro"/>
</dbReference>
<dbReference type="EMBL" id="CP038145">
    <property type="protein sequence ID" value="QBQ62821.1"/>
    <property type="molecule type" value="Genomic_DNA"/>
</dbReference>
<sequence>MKIHSTFNKPVVVVSLLFCSLIIGLVLFDSQQSIHWLLNARAFIFERFNWLYVIVNAFFIFFLAFLVLSNYGNIKLGLDEEEPELSLKSWYALLFTAGMGIGVIFLGVAEPLSHSIFPISVNYVERQAVFQSIFHWSINAWAIYGVIALSIAYFGFRYKLPLSLRSCFYPLLKQKIDGKLGDIIDILGLCTTIFGLITTLAYSAVRLIAAFEERQFWFSDKLTIQVIIGTVFIIAIIISTQRVTKGLRIVSELSLVLSLFLMLFVLCVGPTAYLLSTFTENIGFYLNSFIELGLKTYIYEPEHQKWFNEWTILYWAWWFSWAPSFGIFIARISKGRTIREFVLGVLLVPSLFFIAWFTIFGNGAIWVNEYLANGKLGEILNQTGKLLFVFLDYLPFSSFSNHIAFILVLLFFITTVDFGVYILNNISIKDKSVISPRWQIVFWGAIITSITFILFQIGGIEAMQGTMLMFSLPFVCLMFLMVWSLYKGLRFDYVAMHKKEDNQRWLTDNWREQVQYLLMQSDERDTLKYTKSTIMLAMRELRQELIGVYGVDVHLESNLEGDNKYVIFMIDHFYYRIDLEKEAEDNTGNMTIMASTNINYGEKHNIQHLKKDELIFDILKRYDIYLSSN</sequence>
<keyword evidence="6 8" id="KW-1133">Transmembrane helix</keyword>
<feature type="transmembrane region" description="Helical" evidence="8">
    <location>
        <begin position="133"/>
        <end position="156"/>
    </location>
</feature>
<reference evidence="9 10" key="1">
    <citation type="submission" date="2019-03" db="EMBL/GenBank/DDBJ databases">
        <authorList>
            <person name="Che Y."/>
            <person name="Zhou L."/>
        </authorList>
    </citation>
    <scope>NUCLEOTIDE SEQUENCE [LARGE SCALE GENOMIC DNA]</scope>
    <source>
        <strain evidence="9 10">AIFJ1607</strain>
    </source>
</reference>
<dbReference type="Proteomes" id="UP000294444">
    <property type="component" value="Chromosome"/>
</dbReference>
<feature type="transmembrane region" description="Helical" evidence="8">
    <location>
        <begin position="253"/>
        <end position="275"/>
    </location>
</feature>
<feature type="transmembrane region" description="Helical" evidence="8">
    <location>
        <begin position="183"/>
        <end position="202"/>
    </location>
</feature>
<dbReference type="KEGG" id="aio:EXH44_00525"/>
<dbReference type="AlphaFoldDB" id="A0A4P7CHV8"/>
<dbReference type="RefSeq" id="WP_162855837.1">
    <property type="nucleotide sequence ID" value="NZ_CP038145.1"/>
</dbReference>